<keyword evidence="2" id="KW-0238">DNA-binding</keyword>
<dbReference type="InterPro" id="IPR000835">
    <property type="entry name" value="HTH_MarR-typ"/>
</dbReference>
<organism evidence="2 3">
    <name type="scientific">Ruania alba</name>
    <dbReference type="NCBI Taxonomy" id="648782"/>
    <lineage>
        <taxon>Bacteria</taxon>
        <taxon>Bacillati</taxon>
        <taxon>Actinomycetota</taxon>
        <taxon>Actinomycetes</taxon>
        <taxon>Micrococcales</taxon>
        <taxon>Ruaniaceae</taxon>
        <taxon>Ruania</taxon>
    </lineage>
</organism>
<sequence length="152" mass="17125">MISVKRRYHVDRHQLVQMVLTAHEETSRLLLNEDLSSLFDSTLTLPQIHLMVLLYRDGAVSGHELADRLGVSTPTVSGMVDRLEAQQMVQRRADPGDRRVRLVALTVEGEQRVSSVHEAGWRIGRDLMDRMEMADLRALAQGMQALARAARA</sequence>
<dbReference type="GO" id="GO:0006950">
    <property type="term" value="P:response to stress"/>
    <property type="evidence" value="ECO:0007669"/>
    <property type="project" value="TreeGrafter"/>
</dbReference>
<dbReference type="GO" id="GO:0003700">
    <property type="term" value="F:DNA-binding transcription factor activity"/>
    <property type="evidence" value="ECO:0007669"/>
    <property type="project" value="InterPro"/>
</dbReference>
<feature type="domain" description="HTH marR-type" evidence="1">
    <location>
        <begin position="12"/>
        <end position="148"/>
    </location>
</feature>
<dbReference type="InterPro" id="IPR036388">
    <property type="entry name" value="WH-like_DNA-bd_sf"/>
</dbReference>
<dbReference type="SUPFAM" id="SSF46785">
    <property type="entry name" value="Winged helix' DNA-binding domain"/>
    <property type="match status" value="1"/>
</dbReference>
<evidence type="ECO:0000259" key="1">
    <source>
        <dbReference type="PROSITE" id="PS50995"/>
    </source>
</evidence>
<accession>A0A1H5MZI1</accession>
<dbReference type="AlphaFoldDB" id="A0A1H5MZI1"/>
<dbReference type="SMART" id="SM00347">
    <property type="entry name" value="HTH_MARR"/>
    <property type="match status" value="1"/>
</dbReference>
<dbReference type="STRING" id="648782.SAMN04488554_3785"/>
<evidence type="ECO:0000313" key="3">
    <source>
        <dbReference type="Proteomes" id="UP000199220"/>
    </source>
</evidence>
<evidence type="ECO:0000313" key="2">
    <source>
        <dbReference type="EMBL" id="SEE94703.1"/>
    </source>
</evidence>
<proteinExistence type="predicted"/>
<protein>
    <submittedName>
        <fullName evidence="2">DNA-binding transcriptional regulator, MarR family</fullName>
    </submittedName>
</protein>
<keyword evidence="3" id="KW-1185">Reference proteome</keyword>
<gene>
    <name evidence="2" type="ORF">SAMN04488554_3785</name>
</gene>
<name>A0A1H5MZI1_9MICO</name>
<reference evidence="3" key="1">
    <citation type="submission" date="2016-10" db="EMBL/GenBank/DDBJ databases">
        <authorList>
            <person name="Varghese N."/>
            <person name="Submissions S."/>
        </authorList>
    </citation>
    <scope>NUCLEOTIDE SEQUENCE [LARGE SCALE GENOMIC DNA]</scope>
    <source>
        <strain evidence="3">DSM 21368</strain>
    </source>
</reference>
<dbReference type="PANTHER" id="PTHR33164:SF94">
    <property type="entry name" value="TRANSCRIPTIONAL REGULATORY PROTEIN-RELATED"/>
    <property type="match status" value="1"/>
</dbReference>
<dbReference type="PROSITE" id="PS50995">
    <property type="entry name" value="HTH_MARR_2"/>
    <property type="match status" value="1"/>
</dbReference>
<dbReference type="EMBL" id="FNTX01000002">
    <property type="protein sequence ID" value="SEE94703.1"/>
    <property type="molecule type" value="Genomic_DNA"/>
</dbReference>
<dbReference type="InterPro" id="IPR039422">
    <property type="entry name" value="MarR/SlyA-like"/>
</dbReference>
<dbReference type="Pfam" id="PF01047">
    <property type="entry name" value="MarR"/>
    <property type="match status" value="1"/>
</dbReference>
<dbReference type="OrthoDB" id="4462574at2"/>
<dbReference type="PRINTS" id="PR00598">
    <property type="entry name" value="HTHMARR"/>
</dbReference>
<dbReference type="PANTHER" id="PTHR33164">
    <property type="entry name" value="TRANSCRIPTIONAL REGULATOR, MARR FAMILY"/>
    <property type="match status" value="1"/>
</dbReference>
<dbReference type="InterPro" id="IPR036390">
    <property type="entry name" value="WH_DNA-bd_sf"/>
</dbReference>
<dbReference type="Proteomes" id="UP000199220">
    <property type="component" value="Unassembled WGS sequence"/>
</dbReference>
<dbReference type="Gene3D" id="1.10.10.10">
    <property type="entry name" value="Winged helix-like DNA-binding domain superfamily/Winged helix DNA-binding domain"/>
    <property type="match status" value="1"/>
</dbReference>
<dbReference type="GO" id="GO:0003677">
    <property type="term" value="F:DNA binding"/>
    <property type="evidence" value="ECO:0007669"/>
    <property type="project" value="UniProtKB-KW"/>
</dbReference>